<dbReference type="Proteomes" id="UP001073227">
    <property type="component" value="Unassembled WGS sequence"/>
</dbReference>
<reference evidence="1" key="1">
    <citation type="submission" date="2022-10" db="EMBL/GenBank/DDBJ databases">
        <title>Hoeflea sp. G2-23, isolated from marine algae.</title>
        <authorList>
            <person name="Kristyanto S."/>
            <person name="Kim J.M."/>
            <person name="Jeon C.O."/>
        </authorList>
    </citation>
    <scope>NUCLEOTIDE SEQUENCE</scope>
    <source>
        <strain evidence="1">G2-23</strain>
    </source>
</reference>
<keyword evidence="2" id="KW-1185">Reference proteome</keyword>
<proteinExistence type="predicted"/>
<dbReference type="RefSeq" id="WP_267653816.1">
    <property type="nucleotide sequence ID" value="NZ_JAOVZR010000001.1"/>
</dbReference>
<evidence type="ECO:0000313" key="1">
    <source>
        <dbReference type="EMBL" id="MCY0148243.1"/>
    </source>
</evidence>
<accession>A0ABT3Z8Z6</accession>
<dbReference type="Pfam" id="PF06698">
    <property type="entry name" value="DUF1192"/>
    <property type="match status" value="1"/>
</dbReference>
<gene>
    <name evidence="1" type="ORF">OEG84_11100</name>
</gene>
<sequence>MFADDDRPKSNKQHEIGADLTFLSADELDERITLLKQEIVRLEADKASKTSSRSAAEDFFKSK</sequence>
<evidence type="ECO:0000313" key="2">
    <source>
        <dbReference type="Proteomes" id="UP001073227"/>
    </source>
</evidence>
<dbReference type="InterPro" id="IPR009579">
    <property type="entry name" value="DUF1192"/>
</dbReference>
<dbReference type="EMBL" id="JAOVZR010000001">
    <property type="protein sequence ID" value="MCY0148243.1"/>
    <property type="molecule type" value="Genomic_DNA"/>
</dbReference>
<organism evidence="1 2">
    <name type="scientific">Hoeflea algicola</name>
    <dbReference type="NCBI Taxonomy" id="2983763"/>
    <lineage>
        <taxon>Bacteria</taxon>
        <taxon>Pseudomonadati</taxon>
        <taxon>Pseudomonadota</taxon>
        <taxon>Alphaproteobacteria</taxon>
        <taxon>Hyphomicrobiales</taxon>
        <taxon>Rhizobiaceae</taxon>
        <taxon>Hoeflea</taxon>
    </lineage>
</organism>
<comment type="caution">
    <text evidence="1">The sequence shown here is derived from an EMBL/GenBank/DDBJ whole genome shotgun (WGS) entry which is preliminary data.</text>
</comment>
<name>A0ABT3Z8Z6_9HYPH</name>
<protein>
    <submittedName>
        <fullName evidence="1">DUF1192 domain-containing protein</fullName>
    </submittedName>
</protein>